<evidence type="ECO:0000256" key="2">
    <source>
        <dbReference type="ARBA" id="ARBA00022723"/>
    </source>
</evidence>
<sequence length="309" mass="33992">MRFVTIRLEEQEVAAVVTSKGALPVFRINQWKGTAWKTELYDLICAEQVPGLTAWYNAGGKEELERIPGVVPADEAVYAPLYRNPPRIFGIGLNYVDHAGDLGENAPVGFPGSFYKPASSIVGPGDDVCIPALPEAQKTTGEAELGIILGKKCKFIDEEHWIDYIVGYTTILDMTEESILRQNPRFLTLVKGFDTFFSFGPQLVTPDEVDDVLQLEVQTVHNGEVHAKNIVNNMTHKPARLVSLVSHLQGWLPGDILSTGTPRAVHIEDGDTIECRIHGPNGFSMEPLVNPVVDLKLCKPADDPHQNGQ</sequence>
<feature type="domain" description="Fumarylacetoacetase-like C-terminal" evidence="3">
    <location>
        <begin position="88"/>
        <end position="279"/>
    </location>
</feature>
<evidence type="ECO:0000259" key="3">
    <source>
        <dbReference type="Pfam" id="PF01557"/>
    </source>
</evidence>
<evidence type="ECO:0000313" key="4">
    <source>
        <dbReference type="EMBL" id="MBE6833099.1"/>
    </source>
</evidence>
<dbReference type="EMBL" id="SVNY01000002">
    <property type="protein sequence ID" value="MBE6833099.1"/>
    <property type="molecule type" value="Genomic_DNA"/>
</dbReference>
<dbReference type="Pfam" id="PF01557">
    <property type="entry name" value="FAA_hydrolase"/>
    <property type="match status" value="1"/>
</dbReference>
<comment type="similarity">
    <text evidence="1">Belongs to the FAH family.</text>
</comment>
<dbReference type="GO" id="GO:0016787">
    <property type="term" value="F:hydrolase activity"/>
    <property type="evidence" value="ECO:0007669"/>
    <property type="project" value="UniProtKB-KW"/>
</dbReference>
<gene>
    <name evidence="4" type="ORF">E7512_05870</name>
</gene>
<evidence type="ECO:0000313" key="5">
    <source>
        <dbReference type="Proteomes" id="UP000754750"/>
    </source>
</evidence>
<dbReference type="Proteomes" id="UP000754750">
    <property type="component" value="Unassembled WGS sequence"/>
</dbReference>
<dbReference type="InterPro" id="IPR011234">
    <property type="entry name" value="Fumarylacetoacetase-like_C"/>
</dbReference>
<dbReference type="PANTHER" id="PTHR42796">
    <property type="entry name" value="FUMARYLACETOACETATE HYDROLASE DOMAIN-CONTAINING PROTEIN 2A-RELATED"/>
    <property type="match status" value="1"/>
</dbReference>
<comment type="caution">
    <text evidence="4">The sequence shown here is derived from an EMBL/GenBank/DDBJ whole genome shotgun (WGS) entry which is preliminary data.</text>
</comment>
<dbReference type="GO" id="GO:0046872">
    <property type="term" value="F:metal ion binding"/>
    <property type="evidence" value="ECO:0007669"/>
    <property type="project" value="UniProtKB-KW"/>
</dbReference>
<dbReference type="Gene3D" id="3.90.850.10">
    <property type="entry name" value="Fumarylacetoacetase-like, C-terminal domain"/>
    <property type="match status" value="1"/>
</dbReference>
<dbReference type="RefSeq" id="WP_326840185.1">
    <property type="nucleotide sequence ID" value="NZ_SVNY01000002.1"/>
</dbReference>
<dbReference type="InterPro" id="IPR036663">
    <property type="entry name" value="Fumarylacetoacetase_C_sf"/>
</dbReference>
<keyword evidence="4" id="KW-0378">Hydrolase</keyword>
<reference evidence="4" key="1">
    <citation type="submission" date="2019-04" db="EMBL/GenBank/DDBJ databases">
        <title>Evolution of Biomass-Degrading Anaerobic Consortia Revealed by Metagenomics.</title>
        <authorList>
            <person name="Peng X."/>
        </authorList>
    </citation>
    <scope>NUCLEOTIDE SEQUENCE</scope>
    <source>
        <strain evidence="4">SIG551</strain>
    </source>
</reference>
<name>A0A928Q2A6_9FIRM</name>
<dbReference type="GO" id="GO:0044281">
    <property type="term" value="P:small molecule metabolic process"/>
    <property type="evidence" value="ECO:0007669"/>
    <property type="project" value="UniProtKB-ARBA"/>
</dbReference>
<evidence type="ECO:0000256" key="1">
    <source>
        <dbReference type="ARBA" id="ARBA00010211"/>
    </source>
</evidence>
<dbReference type="AlphaFoldDB" id="A0A928Q2A6"/>
<dbReference type="SUPFAM" id="SSF56529">
    <property type="entry name" value="FAH"/>
    <property type="match status" value="1"/>
</dbReference>
<organism evidence="4 5">
    <name type="scientific">Faecalispora sporosphaeroides</name>
    <dbReference type="NCBI Taxonomy" id="1549"/>
    <lineage>
        <taxon>Bacteria</taxon>
        <taxon>Bacillati</taxon>
        <taxon>Bacillota</taxon>
        <taxon>Clostridia</taxon>
        <taxon>Eubacteriales</taxon>
        <taxon>Oscillospiraceae</taxon>
        <taxon>Faecalispora</taxon>
    </lineage>
</organism>
<accession>A0A928Q2A6</accession>
<dbReference type="InterPro" id="IPR051121">
    <property type="entry name" value="FAH"/>
</dbReference>
<keyword evidence="2" id="KW-0479">Metal-binding</keyword>
<dbReference type="PANTHER" id="PTHR42796:SF4">
    <property type="entry name" value="FUMARYLACETOACETATE HYDROLASE DOMAIN-CONTAINING PROTEIN 2A"/>
    <property type="match status" value="1"/>
</dbReference>
<protein>
    <submittedName>
        <fullName evidence="4">Fumarylacetoacetate hydrolase family protein</fullName>
    </submittedName>
</protein>
<proteinExistence type="inferred from homology"/>